<sequence>MIPIPQYPLYSATIDLCGGSQVPYYLEEESGWGLTMPELERAYEEATKKGQNVRALVIINPGNPTGQVLERSHMEQVIQFCLKKGVVLLADEVYQENNYTNGKKPFYSFNKIAYEMGVENNWK</sequence>
<dbReference type="InterPro" id="IPR004839">
    <property type="entry name" value="Aminotransferase_I/II_large"/>
</dbReference>
<evidence type="ECO:0000256" key="4">
    <source>
        <dbReference type="ARBA" id="ARBA00022679"/>
    </source>
</evidence>
<protein>
    <recommendedName>
        <fullName evidence="7">Aminotransferase class I/classII large domain-containing protein</fullName>
    </recommendedName>
</protein>
<comment type="similarity">
    <text evidence="6">Belongs to the class-I pyridoxal-phosphate-dependent aminotransferase family. Alanine aminotransferase subfamily.</text>
</comment>
<feature type="domain" description="Aminotransferase class I/classII large" evidence="7">
    <location>
        <begin position="2"/>
        <end position="99"/>
    </location>
</feature>
<dbReference type="GO" id="GO:0042853">
    <property type="term" value="P:L-alanine catabolic process"/>
    <property type="evidence" value="ECO:0007669"/>
    <property type="project" value="UniProtKB-UniPathway"/>
</dbReference>
<evidence type="ECO:0000256" key="5">
    <source>
        <dbReference type="ARBA" id="ARBA00022898"/>
    </source>
</evidence>
<dbReference type="InterPro" id="IPR045088">
    <property type="entry name" value="ALAT1/2-like"/>
</dbReference>
<comment type="cofactor">
    <cofactor evidence="1">
        <name>pyridoxal 5'-phosphate</name>
        <dbReference type="ChEBI" id="CHEBI:597326"/>
    </cofactor>
</comment>
<dbReference type="PANTHER" id="PTHR11751">
    <property type="entry name" value="ALANINE AMINOTRANSFERASE"/>
    <property type="match status" value="1"/>
</dbReference>
<comment type="subunit">
    <text evidence="2">Homodimer.</text>
</comment>
<keyword evidence="5" id="KW-0663">Pyridoxal phosphate</keyword>
<evidence type="ECO:0000313" key="8">
    <source>
        <dbReference type="EMBL" id="KAF0984143.1"/>
    </source>
</evidence>
<dbReference type="GO" id="GO:0030170">
    <property type="term" value="F:pyridoxal phosphate binding"/>
    <property type="evidence" value="ECO:0007669"/>
    <property type="project" value="InterPro"/>
</dbReference>
<evidence type="ECO:0000313" key="9">
    <source>
        <dbReference type="Proteomes" id="UP000444721"/>
    </source>
</evidence>
<dbReference type="VEuPathDB" id="AmoebaDB:NF0122710"/>
<name>A0A6A5C122_NAEFO</name>
<dbReference type="VEuPathDB" id="AmoebaDB:FDP41_007320"/>
<dbReference type="GeneID" id="68114538"/>
<dbReference type="Pfam" id="PF00155">
    <property type="entry name" value="Aminotran_1_2"/>
    <property type="match status" value="1"/>
</dbReference>
<keyword evidence="9" id="KW-1185">Reference proteome</keyword>
<organism evidence="8 9">
    <name type="scientific">Naegleria fowleri</name>
    <name type="common">Brain eating amoeba</name>
    <dbReference type="NCBI Taxonomy" id="5763"/>
    <lineage>
        <taxon>Eukaryota</taxon>
        <taxon>Discoba</taxon>
        <taxon>Heterolobosea</taxon>
        <taxon>Tetramitia</taxon>
        <taxon>Eutetramitia</taxon>
        <taxon>Vahlkampfiidae</taxon>
        <taxon>Naegleria</taxon>
    </lineage>
</organism>
<reference evidence="8 9" key="1">
    <citation type="journal article" date="2019" name="Sci. Rep.">
        <title>Nanopore sequencing improves the draft genome of the human pathogenic amoeba Naegleria fowleri.</title>
        <authorList>
            <person name="Liechti N."/>
            <person name="Schurch N."/>
            <person name="Bruggmann R."/>
            <person name="Wittwer M."/>
        </authorList>
    </citation>
    <scope>NUCLEOTIDE SEQUENCE [LARGE SCALE GENOMIC DNA]</scope>
    <source>
        <strain evidence="8 9">ATCC 30894</strain>
    </source>
</reference>
<evidence type="ECO:0000256" key="6">
    <source>
        <dbReference type="ARBA" id="ARBA00025785"/>
    </source>
</evidence>
<dbReference type="GO" id="GO:0004021">
    <property type="term" value="F:L-alanine:2-oxoglutarate aminotransferase activity"/>
    <property type="evidence" value="ECO:0007669"/>
    <property type="project" value="TreeGrafter"/>
</dbReference>
<dbReference type="VEuPathDB" id="AmoebaDB:NfTy_002310"/>
<dbReference type="UniPathway" id="UPA00528">
    <property type="reaction ID" value="UER00586"/>
</dbReference>
<evidence type="ECO:0000256" key="2">
    <source>
        <dbReference type="ARBA" id="ARBA00011738"/>
    </source>
</evidence>
<gene>
    <name evidence="8" type="ORF">FDP41_007320</name>
</gene>
<dbReference type="AlphaFoldDB" id="A0A6A5C122"/>
<evidence type="ECO:0000256" key="3">
    <source>
        <dbReference type="ARBA" id="ARBA00022576"/>
    </source>
</evidence>
<evidence type="ECO:0000256" key="1">
    <source>
        <dbReference type="ARBA" id="ARBA00001933"/>
    </source>
</evidence>
<keyword evidence="4" id="KW-0808">Transferase</keyword>
<dbReference type="SUPFAM" id="SSF53383">
    <property type="entry name" value="PLP-dependent transferases"/>
    <property type="match status" value="1"/>
</dbReference>
<dbReference type="OrthoDB" id="1732682at2759"/>
<comment type="caution">
    <text evidence="8">The sequence shown here is derived from an EMBL/GenBank/DDBJ whole genome shotgun (WGS) entry which is preliminary data.</text>
</comment>
<dbReference type="OMA" id="TEARTHC"/>
<dbReference type="PANTHER" id="PTHR11751:SF29">
    <property type="entry name" value="ALANINE TRANSAMINASE"/>
    <property type="match status" value="1"/>
</dbReference>
<dbReference type="RefSeq" id="XP_044568856.1">
    <property type="nucleotide sequence ID" value="XM_044711053.1"/>
</dbReference>
<keyword evidence="3" id="KW-0032">Aminotransferase</keyword>
<dbReference type="InterPro" id="IPR015424">
    <property type="entry name" value="PyrdxlP-dep_Trfase"/>
</dbReference>
<evidence type="ECO:0000259" key="7">
    <source>
        <dbReference type="Pfam" id="PF00155"/>
    </source>
</evidence>
<proteinExistence type="inferred from homology"/>
<dbReference type="Gene3D" id="3.40.640.10">
    <property type="entry name" value="Type I PLP-dependent aspartate aminotransferase-like (Major domain)"/>
    <property type="match status" value="1"/>
</dbReference>
<accession>A0A6A5C122</accession>
<dbReference type="InterPro" id="IPR015421">
    <property type="entry name" value="PyrdxlP-dep_Trfase_major"/>
</dbReference>
<dbReference type="Proteomes" id="UP000444721">
    <property type="component" value="Unassembled WGS sequence"/>
</dbReference>
<dbReference type="EMBL" id="VFQX01000003">
    <property type="protein sequence ID" value="KAF0984143.1"/>
    <property type="molecule type" value="Genomic_DNA"/>
</dbReference>